<name>A0A6S7AHR2_9BURK</name>
<evidence type="ECO:0000256" key="2">
    <source>
        <dbReference type="SAM" id="Phobius"/>
    </source>
</evidence>
<keyword evidence="2" id="KW-0812">Transmembrane</keyword>
<feature type="transmembrane region" description="Helical" evidence="2">
    <location>
        <begin position="32"/>
        <end position="51"/>
    </location>
</feature>
<dbReference type="Proteomes" id="UP000494111">
    <property type="component" value="Unassembled WGS sequence"/>
</dbReference>
<organism evidence="3 4">
    <name type="scientific">Achromobacter deleyi</name>
    <dbReference type="NCBI Taxonomy" id="1353891"/>
    <lineage>
        <taxon>Bacteria</taxon>
        <taxon>Pseudomonadati</taxon>
        <taxon>Pseudomonadota</taxon>
        <taxon>Betaproteobacteria</taxon>
        <taxon>Burkholderiales</taxon>
        <taxon>Alcaligenaceae</taxon>
        <taxon>Achromobacter</taxon>
    </lineage>
</organism>
<accession>A0A6S7AHR2</accession>
<sequence length="363" mass="36887">MSASTRFIGHAGGTGESPGGALPRSRGRQGGFSLLELALALALTAMIAIWASSQVAHRIEDSASRATGVWLAQVRGAMEQVLLRHFDPWADGRGPAAADGSPLFADSLAPSLDELRRAGALPAGFPLQSALGFGARIQIVRTATCPGQPCRLDALIYSDGPLLKSGTQSPDLAALAVVIEAAGGYGGAVWPTAPAALRGAAFSFGNPVAPGGAAYPAGTVASWAGLERSEADKFVKLRDARDPDLQGGLTVAGRLKGGEYLELQGLAGAGQDCRMAPAGIARAASGELLSCQSGLWQEASGGGFGGAFSINHPRGCFQVSGESTANPRTGTCNCPAGYSAVMVSAGGAWDAEVGWTTGYICMR</sequence>
<keyword evidence="2" id="KW-1133">Transmembrane helix</keyword>
<protein>
    <recommendedName>
        <fullName evidence="5">Bacterial shufflon protein N-terminal domain-containing protein</fullName>
    </recommendedName>
</protein>
<gene>
    <name evidence="3" type="ORF">LMG3458_02102</name>
</gene>
<evidence type="ECO:0000313" key="3">
    <source>
        <dbReference type="EMBL" id="CAB3690425.1"/>
    </source>
</evidence>
<dbReference type="EMBL" id="CADIJO010000005">
    <property type="protein sequence ID" value="CAB3690425.1"/>
    <property type="molecule type" value="Genomic_DNA"/>
</dbReference>
<feature type="region of interest" description="Disordered" evidence="1">
    <location>
        <begin position="1"/>
        <end position="25"/>
    </location>
</feature>
<dbReference type="AlphaFoldDB" id="A0A6S7AHR2"/>
<proteinExistence type="predicted"/>
<reference evidence="3 4" key="1">
    <citation type="submission" date="2020-04" db="EMBL/GenBank/DDBJ databases">
        <authorList>
            <person name="De Canck E."/>
        </authorList>
    </citation>
    <scope>NUCLEOTIDE SEQUENCE [LARGE SCALE GENOMIC DNA]</scope>
    <source>
        <strain evidence="3 4">LMG 3458</strain>
    </source>
</reference>
<keyword evidence="2" id="KW-0472">Membrane</keyword>
<evidence type="ECO:0000313" key="4">
    <source>
        <dbReference type="Proteomes" id="UP000494111"/>
    </source>
</evidence>
<evidence type="ECO:0008006" key="5">
    <source>
        <dbReference type="Google" id="ProtNLM"/>
    </source>
</evidence>
<dbReference type="RefSeq" id="WP_246288675.1">
    <property type="nucleotide sequence ID" value="NZ_CADIJO010000005.1"/>
</dbReference>
<evidence type="ECO:0000256" key="1">
    <source>
        <dbReference type="SAM" id="MobiDB-lite"/>
    </source>
</evidence>